<keyword evidence="2" id="KW-1185">Reference proteome</keyword>
<reference evidence="1" key="1">
    <citation type="submission" date="2021-07" db="EMBL/GenBank/DDBJ databases">
        <title>Complete genome sequence and phylogenomic analysis of the two lytic bacteriophage isolated from terrestrial biotopes of Antarctica.</title>
        <authorList>
            <person name="Holovan V."/>
            <person name="Rabalski L."/>
            <person name="Zlatohurska M."/>
            <person name="Andriichuk O."/>
            <person name="Budzanivska I."/>
            <person name="Shevchenko O."/>
            <person name="Gupalo A."/>
        </authorList>
    </citation>
    <scope>NUCLEOTIDE SEQUENCE</scope>
</reference>
<sequence>MQLATFVKMYAQAQQRATVCAAPTTATGTGLSFQKDDRVLLVNALEALGAQPQEVAETLKAQLGGTYATHVQRLNVFKRQVAASKLRTVGPGKCHTVAIPSVARVDKEVQAAFDQVATRLVKIGVTDEQAAQSYLSRAFIKVRANQKIESKAERIEQELRLGDLDKTQVLEVLSRVQARF</sequence>
<organism evidence="1 2">
    <name type="scientific">Pseudomonas phage UAVern</name>
    <dbReference type="NCBI Taxonomy" id="2856997"/>
    <lineage>
        <taxon>Viruses</taxon>
        <taxon>Duplodnaviria</taxon>
        <taxon>Heunggongvirae</taxon>
        <taxon>Uroviricota</taxon>
        <taxon>Caudoviricetes</taxon>
        <taxon>Vandenendeviridae</taxon>
        <taxon>Gorskivirinae</taxon>
        <taxon>Uavernvirus</taxon>
        <taxon>Uavernvirus uavern</taxon>
    </lineage>
</organism>
<evidence type="ECO:0000313" key="2">
    <source>
        <dbReference type="Proteomes" id="UP001058093"/>
    </source>
</evidence>
<name>A0A975YZ62_9CAUD</name>
<proteinExistence type="predicted"/>
<protein>
    <submittedName>
        <fullName evidence="1">Uncharacterized protein</fullName>
    </submittedName>
</protein>
<dbReference type="EMBL" id="MZ605293">
    <property type="protein sequence ID" value="QYW06551.1"/>
    <property type="molecule type" value="Genomic_DNA"/>
</dbReference>
<evidence type="ECO:0000313" key="1">
    <source>
        <dbReference type="EMBL" id="QYW06551.1"/>
    </source>
</evidence>
<gene>
    <name evidence="1" type="ORF">uav_019</name>
</gene>
<dbReference type="Proteomes" id="UP001058093">
    <property type="component" value="Segment"/>
</dbReference>
<accession>A0A975YZ62</accession>